<sequence length="69" mass="7699">MHIGTSGHCSLGCLRRGWILVPYLVFRLTEECFIIGTCLLSTFGEVMFKAIKGHVLNIVNNFVESALEL</sequence>
<name>A0A0V0HQZ1_SOLCH</name>
<dbReference type="AlphaFoldDB" id="A0A0V0HQZ1"/>
<proteinExistence type="predicted"/>
<accession>A0A0V0HQZ1</accession>
<evidence type="ECO:0000313" key="1">
    <source>
        <dbReference type="EMBL" id="JAP22551.1"/>
    </source>
</evidence>
<reference evidence="1" key="1">
    <citation type="submission" date="2015-12" db="EMBL/GenBank/DDBJ databases">
        <title>Gene expression during late stages of embryo sac development: a critical building block for successful pollen-pistil interactions.</title>
        <authorList>
            <person name="Liu Y."/>
            <person name="Joly V."/>
            <person name="Sabar M."/>
            <person name="Matton D.P."/>
        </authorList>
    </citation>
    <scope>NUCLEOTIDE SEQUENCE</scope>
</reference>
<dbReference type="EMBL" id="GEDG01016448">
    <property type="protein sequence ID" value="JAP22551.1"/>
    <property type="molecule type" value="Transcribed_RNA"/>
</dbReference>
<organism evidence="1">
    <name type="scientific">Solanum chacoense</name>
    <name type="common">Chaco potato</name>
    <dbReference type="NCBI Taxonomy" id="4108"/>
    <lineage>
        <taxon>Eukaryota</taxon>
        <taxon>Viridiplantae</taxon>
        <taxon>Streptophyta</taxon>
        <taxon>Embryophyta</taxon>
        <taxon>Tracheophyta</taxon>
        <taxon>Spermatophyta</taxon>
        <taxon>Magnoliopsida</taxon>
        <taxon>eudicotyledons</taxon>
        <taxon>Gunneridae</taxon>
        <taxon>Pentapetalae</taxon>
        <taxon>asterids</taxon>
        <taxon>lamiids</taxon>
        <taxon>Solanales</taxon>
        <taxon>Solanaceae</taxon>
        <taxon>Solanoideae</taxon>
        <taxon>Solaneae</taxon>
        <taxon>Solanum</taxon>
    </lineage>
</organism>
<protein>
    <submittedName>
        <fullName evidence="1">Putative ovule protein</fullName>
    </submittedName>
</protein>